<name>A0A559KTN8_FUSOC</name>
<dbReference type="PANTHER" id="PTHR33112">
    <property type="entry name" value="DOMAIN PROTEIN, PUTATIVE-RELATED"/>
    <property type="match status" value="1"/>
</dbReference>
<evidence type="ECO:0000259" key="1">
    <source>
        <dbReference type="Pfam" id="PF06985"/>
    </source>
</evidence>
<dbReference type="AlphaFoldDB" id="A0A559KTN8"/>
<dbReference type="PANTHER" id="PTHR33112:SF16">
    <property type="entry name" value="HETEROKARYON INCOMPATIBILITY DOMAIN-CONTAINING PROTEIN"/>
    <property type="match status" value="1"/>
</dbReference>
<protein>
    <recommendedName>
        <fullName evidence="1">Heterokaryon incompatibility domain-containing protein</fullName>
    </recommendedName>
</protein>
<proteinExistence type="predicted"/>
<comment type="caution">
    <text evidence="2">The sequence shown here is derived from an EMBL/GenBank/DDBJ whole genome shotgun (WGS) entry which is preliminary data.</text>
</comment>
<evidence type="ECO:0000313" key="3">
    <source>
        <dbReference type="Proteomes" id="UP000320707"/>
    </source>
</evidence>
<gene>
    <name evidence="2" type="ORF">Focb16_v015406</name>
</gene>
<feature type="domain" description="Heterokaryon incompatibility" evidence="1">
    <location>
        <begin position="143"/>
        <end position="297"/>
    </location>
</feature>
<dbReference type="EMBL" id="SRMI01000009">
    <property type="protein sequence ID" value="TVY63361.1"/>
    <property type="molecule type" value="Genomic_DNA"/>
</dbReference>
<reference evidence="2 3" key="1">
    <citation type="journal article" date="2019" name="Microbiol. Resour. Announc.">
        <title>High-quality draft genome sequence of Fusarium oxysporum f. sp. cubense strain 160527, a causal agent of Panama disease.</title>
        <authorList>
            <person name="Asai S."/>
            <person name="Ayukawa Y."/>
            <person name="Gan P."/>
            <person name="Masuda S."/>
            <person name="Komatsu K."/>
            <person name="Shirasu K."/>
            <person name="Arie T."/>
        </authorList>
    </citation>
    <scope>NUCLEOTIDE SEQUENCE [LARGE SCALE GENOMIC DNA]</scope>
    <source>
        <strain evidence="2 3">160527</strain>
    </source>
</reference>
<accession>A0A559KTN8</accession>
<dbReference type="InterPro" id="IPR010730">
    <property type="entry name" value="HET"/>
</dbReference>
<evidence type="ECO:0000313" key="2">
    <source>
        <dbReference type="EMBL" id="TVY63361.1"/>
    </source>
</evidence>
<dbReference type="Proteomes" id="UP000320707">
    <property type="component" value="Unassembled WGS sequence"/>
</dbReference>
<organism evidence="2 3">
    <name type="scientific">Fusarium oxysporum f. sp. cubense</name>
    <dbReference type="NCBI Taxonomy" id="61366"/>
    <lineage>
        <taxon>Eukaryota</taxon>
        <taxon>Fungi</taxon>
        <taxon>Dikarya</taxon>
        <taxon>Ascomycota</taxon>
        <taxon>Pezizomycotina</taxon>
        <taxon>Sordariomycetes</taxon>
        <taxon>Hypocreomycetidae</taxon>
        <taxon>Hypocreales</taxon>
        <taxon>Nectriaceae</taxon>
        <taxon>Fusarium</taxon>
        <taxon>Fusarium oxysporum species complex</taxon>
    </lineage>
</organism>
<sequence>MLREVCEASITGRLQLFYPLNPAWNLEELDGWILEVGWSVCGGWGTLDFRWMTQNDEEVRASEELILFATKGCEASEAISNSPLQAKIDLVEARNWLQECQLTHEKCNQSARPAAEPKRLIYVGGSSESTALIESLVEPVGHYAALSYCWGDISQNYFRTTQETLARRLQGFNINDLPKTIQDAVKVTRALGLEYIWVDVLCIVQDDPEDINEEMSHMGRIYQNAAVTISASRASHSNEGFLHERTLETTDKNTFAIRWSNLDNSDRSRGQMVLCTEAEIGRNKPDPVDTRAWTMQEHMLSSRLLRFGKSQTVWECLESICVDGGSEDKKPPPWDMAGEVRRAVYDWQQAVAQFTARSITKTTDRLPAIAAVAEDYASKIGAKPSDYLPGLWRQGLPFMLLWRIESKTAPRTCPALPAGQRLFPTWSWHMARSGVSWPSMEPAEHSDPMLLKVLSHDIMLETETVQYGRVKIASLTVSAVLLRIFWSKIPINGLCTTPNPFR</sequence>
<dbReference type="Pfam" id="PF06985">
    <property type="entry name" value="HET"/>
    <property type="match status" value="1"/>
</dbReference>